<name>A0A8X6NSK0_NEPPI</name>
<sequence length="66" mass="7422">MIAIISRKIAWSSTLCGTIAKTSMVPENTYVLTKTSMFPLCVKYYKKILTMIASENVVCDEIMQVI</sequence>
<organism evidence="1 2">
    <name type="scientific">Nephila pilipes</name>
    <name type="common">Giant wood spider</name>
    <name type="synonym">Nephila maculata</name>
    <dbReference type="NCBI Taxonomy" id="299642"/>
    <lineage>
        <taxon>Eukaryota</taxon>
        <taxon>Metazoa</taxon>
        <taxon>Ecdysozoa</taxon>
        <taxon>Arthropoda</taxon>
        <taxon>Chelicerata</taxon>
        <taxon>Arachnida</taxon>
        <taxon>Araneae</taxon>
        <taxon>Araneomorphae</taxon>
        <taxon>Entelegynae</taxon>
        <taxon>Araneoidea</taxon>
        <taxon>Nephilidae</taxon>
        <taxon>Nephila</taxon>
    </lineage>
</organism>
<keyword evidence="2" id="KW-1185">Reference proteome</keyword>
<proteinExistence type="predicted"/>
<evidence type="ECO:0000313" key="2">
    <source>
        <dbReference type="Proteomes" id="UP000887013"/>
    </source>
</evidence>
<dbReference type="EMBL" id="BMAW01108181">
    <property type="protein sequence ID" value="GFT32746.1"/>
    <property type="molecule type" value="Genomic_DNA"/>
</dbReference>
<comment type="caution">
    <text evidence="1">The sequence shown here is derived from an EMBL/GenBank/DDBJ whole genome shotgun (WGS) entry which is preliminary data.</text>
</comment>
<protein>
    <submittedName>
        <fullName evidence="1">Uncharacterized protein</fullName>
    </submittedName>
</protein>
<evidence type="ECO:0000313" key="1">
    <source>
        <dbReference type="EMBL" id="GFT32746.1"/>
    </source>
</evidence>
<accession>A0A8X6NSK0</accession>
<dbReference type="Proteomes" id="UP000887013">
    <property type="component" value="Unassembled WGS sequence"/>
</dbReference>
<reference evidence="1" key="1">
    <citation type="submission" date="2020-08" db="EMBL/GenBank/DDBJ databases">
        <title>Multicomponent nature underlies the extraordinary mechanical properties of spider dragline silk.</title>
        <authorList>
            <person name="Kono N."/>
            <person name="Nakamura H."/>
            <person name="Mori M."/>
            <person name="Yoshida Y."/>
            <person name="Ohtoshi R."/>
            <person name="Malay A.D."/>
            <person name="Moran D.A.P."/>
            <person name="Tomita M."/>
            <person name="Numata K."/>
            <person name="Arakawa K."/>
        </authorList>
    </citation>
    <scope>NUCLEOTIDE SEQUENCE</scope>
</reference>
<gene>
    <name evidence="1" type="ORF">NPIL_111131</name>
</gene>
<dbReference type="AlphaFoldDB" id="A0A8X6NSK0"/>